<protein>
    <submittedName>
        <fullName evidence="3">CCDC66 protein</fullName>
    </submittedName>
</protein>
<reference evidence="3" key="1">
    <citation type="submission" date="2022-01" db="EMBL/GenBank/DDBJ databases">
        <authorList>
            <person name="Braso-Vives M."/>
        </authorList>
    </citation>
    <scope>NUCLEOTIDE SEQUENCE</scope>
</reference>
<accession>A0A8K0ETT5</accession>
<dbReference type="Pfam" id="PF15236">
    <property type="entry name" value="CCDC66"/>
    <property type="match status" value="1"/>
</dbReference>
<dbReference type="GO" id="GO:0060271">
    <property type="term" value="P:cilium assembly"/>
    <property type="evidence" value="ECO:0007669"/>
    <property type="project" value="TreeGrafter"/>
</dbReference>
<feature type="compositionally biased region" description="Low complexity" evidence="1">
    <location>
        <begin position="180"/>
        <end position="196"/>
    </location>
</feature>
<dbReference type="GO" id="GO:0008017">
    <property type="term" value="F:microtubule binding"/>
    <property type="evidence" value="ECO:0007669"/>
    <property type="project" value="TreeGrafter"/>
</dbReference>
<feature type="compositionally biased region" description="Polar residues" evidence="1">
    <location>
        <begin position="197"/>
        <end position="209"/>
    </location>
</feature>
<gene>
    <name evidence="3" type="primary">CCDC66</name>
    <name evidence="3" type="ORF">BLAG_LOCUS19655</name>
</gene>
<feature type="compositionally biased region" description="Basic and acidic residues" evidence="1">
    <location>
        <begin position="1035"/>
        <end position="1056"/>
    </location>
</feature>
<dbReference type="PANTHER" id="PTHR22736">
    <property type="entry name" value="COILED-COIL DOMAIN-CONTAINING PROTEIN 66"/>
    <property type="match status" value="1"/>
</dbReference>
<organism evidence="3 4">
    <name type="scientific">Branchiostoma lanceolatum</name>
    <name type="common">Common lancelet</name>
    <name type="synonym">Amphioxus lanceolatum</name>
    <dbReference type="NCBI Taxonomy" id="7740"/>
    <lineage>
        <taxon>Eukaryota</taxon>
        <taxon>Metazoa</taxon>
        <taxon>Chordata</taxon>
        <taxon>Cephalochordata</taxon>
        <taxon>Leptocardii</taxon>
        <taxon>Amphioxiformes</taxon>
        <taxon>Branchiostomatidae</taxon>
        <taxon>Branchiostoma</taxon>
    </lineage>
</organism>
<feature type="compositionally biased region" description="Basic and acidic residues" evidence="1">
    <location>
        <begin position="886"/>
        <end position="896"/>
    </location>
</feature>
<evidence type="ECO:0000313" key="4">
    <source>
        <dbReference type="Proteomes" id="UP000838412"/>
    </source>
</evidence>
<evidence type="ECO:0000313" key="3">
    <source>
        <dbReference type="EMBL" id="CAH1265800.1"/>
    </source>
</evidence>
<evidence type="ECO:0000259" key="2">
    <source>
        <dbReference type="Pfam" id="PF15236"/>
    </source>
</evidence>
<keyword evidence="4" id="KW-1185">Reference proteome</keyword>
<feature type="compositionally biased region" description="Low complexity" evidence="1">
    <location>
        <begin position="309"/>
        <end position="320"/>
    </location>
</feature>
<sequence length="1132" mass="127994">MNFGGNLAVQIHDGKPAIFPVRGQPQPKKKKKDIYLSKQNKHPLRRPAQEEPANENRDGGTASNQTQPKKTKPANRKPPPNSRTKRGKDDGKGTKNDGKPGEGTVTLTQEQLNAILASIGKTTDTSSAVNVQIENNEVKIVSAENGQQETGEVANTDNGAGDVAQNQPAENTARGEGREQAQTQAQPATEPASQQPDNNTHSTTQQSSYGGLLSTIGKEEEDKRTAAEARKAQLRRELEEQIADKKRRDQKARDQSAVERAQPVEDYVPWGRPGAGAPLRSQSGKVMAEYGDTRRSQQKASPRGANDTAVQQAAARQQPQLNHTQSPAQPEPAATGQARRAVSTVPPPHAMRSSFAIGGAAPGGDQYVTKDQDDKKKWLQELEKQREEARLRKQREKQRDKEGDGMDAWTRHFDTYHPATQEQPPPRGADAQPTVPEPRPQRTQSPTPVVQDAVVQEADHHATLRSSLERRAEPTHLDDDSVNFLRTGAALKDPAQLEELEKRRLKDLEHKRAIQEQVEERQRVKREERERRAREEAEEEQRLARERQTLQDQFDRELQDQRRKEELLNQKTKMLFESMQQAEQQALQEKRQQRMRHLERHGHDVSNLRHTFESTEPQLSYRSSHPAEVPPLQGLSPREQFGVIHSRRDPPPHPGASYHSPREADPPPVGYVSPRRETAVQTDPFRLPEQAPVTMPEEGDSSSVEIEYKDSREQARSRQNRDAPKRGKKEPNYRRAAATDSEKENSRTRKKTEKPAEKPRWGASTSKVQGKKFVKASERYPNKLKKKREENLVKRERELKKQMEANSKERIRQRLVEHRSSPEVTGTQGRKSPPVPTLAGKNKNRQDDDDLYTPYERTSRKPKRQEPIRPAQEFKSDSPPVPALRKKAEEDRKERSLSPPQRGEVNHPNVRGQKAWDGAAEPVQYDNDSAPRANSPPVPALRSKTKQPGSDRERNAHQSPERSRNSRQSPERNRNLRQSPSKSPDRKPKVRQKSPERYGTVNDHSHSPLRDGDFIPFRRTDDGVLDPQEPMSLPETREAPRVRRRASTDHSPHRGAQEPVPDSMRSASAGQAKDPLLNPGMVKNPQRQGEILKQLKSLREGLLMRQREIESCMSPPITAFQPDLQNSLHGPQ</sequence>
<feature type="region of interest" description="Disordered" evidence="1">
    <location>
        <begin position="515"/>
        <end position="566"/>
    </location>
</feature>
<proteinExistence type="predicted"/>
<dbReference type="InterPro" id="IPR040467">
    <property type="entry name" value="CCDC66_dom"/>
</dbReference>
<feature type="region of interest" description="Disordered" evidence="1">
    <location>
        <begin position="141"/>
        <end position="497"/>
    </location>
</feature>
<evidence type="ECO:0000256" key="1">
    <source>
        <dbReference type="SAM" id="MobiDB-lite"/>
    </source>
</evidence>
<feature type="compositionally biased region" description="Basic and acidic residues" evidence="1">
    <location>
        <begin position="217"/>
        <end position="257"/>
    </location>
</feature>
<feature type="region of interest" description="Disordered" evidence="1">
    <location>
        <begin position="580"/>
        <end position="1092"/>
    </location>
</feature>
<feature type="domain" description="CCDC66" evidence="2">
    <location>
        <begin position="474"/>
        <end position="607"/>
    </location>
</feature>
<dbReference type="GO" id="GO:0005929">
    <property type="term" value="C:cilium"/>
    <property type="evidence" value="ECO:0007669"/>
    <property type="project" value="TreeGrafter"/>
</dbReference>
<feature type="compositionally biased region" description="Basic and acidic residues" evidence="1">
    <location>
        <begin position="775"/>
        <end position="821"/>
    </location>
</feature>
<dbReference type="EMBL" id="OV696690">
    <property type="protein sequence ID" value="CAH1265800.1"/>
    <property type="molecule type" value="Genomic_DNA"/>
</dbReference>
<feature type="compositionally biased region" description="Basic and acidic residues" evidence="1">
    <location>
        <begin position="87"/>
        <end position="100"/>
    </location>
</feature>
<name>A0A8K0ETT5_BRALA</name>
<dbReference type="GO" id="GO:0005874">
    <property type="term" value="C:microtubule"/>
    <property type="evidence" value="ECO:0007669"/>
    <property type="project" value="TreeGrafter"/>
</dbReference>
<feature type="compositionally biased region" description="Basic and acidic residues" evidence="1">
    <location>
        <begin position="864"/>
        <end position="876"/>
    </location>
</feature>
<dbReference type="PANTHER" id="PTHR22736:SF2">
    <property type="entry name" value="COILED-COIL DOMAIN-CONTAINING PROTEIN 66"/>
    <property type="match status" value="1"/>
</dbReference>
<dbReference type="OrthoDB" id="10042846at2759"/>
<dbReference type="AlphaFoldDB" id="A0A8K0ETT5"/>
<feature type="compositionally biased region" description="Basic and acidic residues" evidence="1">
    <location>
        <begin position="1003"/>
        <end position="1022"/>
    </location>
</feature>
<feature type="compositionally biased region" description="Basic and acidic residues" evidence="1">
    <location>
        <begin position="457"/>
        <end position="479"/>
    </location>
</feature>
<feature type="compositionally biased region" description="Basic and acidic residues" evidence="1">
    <location>
        <begin position="706"/>
        <end position="733"/>
    </location>
</feature>
<feature type="compositionally biased region" description="Basic and acidic residues" evidence="1">
    <location>
        <begin position="949"/>
        <end position="974"/>
    </location>
</feature>
<feature type="compositionally biased region" description="Basic and acidic residues" evidence="1">
    <location>
        <begin position="601"/>
        <end position="613"/>
    </location>
</feature>
<feature type="region of interest" description="Disordered" evidence="1">
    <location>
        <begin position="1"/>
        <end position="109"/>
    </location>
</feature>
<feature type="compositionally biased region" description="Basic and acidic residues" evidence="1">
    <location>
        <begin position="368"/>
        <end position="415"/>
    </location>
</feature>
<feature type="compositionally biased region" description="Basic and acidic residues" evidence="1">
    <location>
        <begin position="740"/>
        <end position="760"/>
    </location>
</feature>
<dbReference type="InterPro" id="IPR039183">
    <property type="entry name" value="CCD66"/>
</dbReference>
<feature type="compositionally biased region" description="Polar residues" evidence="1">
    <location>
        <begin position="614"/>
        <end position="623"/>
    </location>
</feature>
<dbReference type="Proteomes" id="UP000838412">
    <property type="component" value="Chromosome 5"/>
</dbReference>
<feature type="compositionally biased region" description="Polar residues" evidence="1">
    <location>
        <begin position="144"/>
        <end position="170"/>
    </location>
</feature>